<dbReference type="Gene3D" id="3.40.50.2300">
    <property type="match status" value="2"/>
</dbReference>
<dbReference type="PANTHER" id="PTHR11920:SF501">
    <property type="entry name" value="GUANYLATE CYCLASE 32E"/>
    <property type="match status" value="1"/>
</dbReference>
<evidence type="ECO:0000256" key="13">
    <source>
        <dbReference type="SAM" id="SignalP"/>
    </source>
</evidence>
<dbReference type="PROSITE" id="PS50011">
    <property type="entry name" value="PROTEIN_KINASE_DOM"/>
    <property type="match status" value="1"/>
</dbReference>
<dbReference type="PRINTS" id="PR00255">
    <property type="entry name" value="NATPEPTIDER"/>
</dbReference>
<evidence type="ECO:0000256" key="7">
    <source>
        <dbReference type="ARBA" id="ARBA00023134"/>
    </source>
</evidence>
<evidence type="ECO:0000256" key="1">
    <source>
        <dbReference type="ARBA" id="ARBA00004479"/>
    </source>
</evidence>
<evidence type="ECO:0000256" key="9">
    <source>
        <dbReference type="ARBA" id="ARBA00023170"/>
    </source>
</evidence>
<gene>
    <name evidence="15" type="ORF">CUNI_LOCUS7565</name>
</gene>
<keyword evidence="16" id="KW-1185">Reference proteome</keyword>
<evidence type="ECO:0000313" key="15">
    <source>
        <dbReference type="EMBL" id="CAG5122007.1"/>
    </source>
</evidence>
<dbReference type="InterPro" id="IPR001245">
    <property type="entry name" value="Ser-Thr/Tyr_kinase_cat_dom"/>
</dbReference>
<dbReference type="GO" id="GO:0005524">
    <property type="term" value="F:ATP binding"/>
    <property type="evidence" value="ECO:0007669"/>
    <property type="project" value="InterPro"/>
</dbReference>
<dbReference type="GO" id="GO:0004016">
    <property type="term" value="F:adenylate cyclase activity"/>
    <property type="evidence" value="ECO:0007669"/>
    <property type="project" value="TreeGrafter"/>
</dbReference>
<dbReference type="InterPro" id="IPR028082">
    <property type="entry name" value="Peripla_BP_I"/>
</dbReference>
<evidence type="ECO:0000256" key="5">
    <source>
        <dbReference type="ARBA" id="ARBA00022741"/>
    </source>
</evidence>
<dbReference type="AlphaFoldDB" id="A0A8S3YXU0"/>
<sequence>MSLLLPTVLFVLLVHFTRTQKELQIGLLVPLSGQKSMGEEVVTAAHLGIRNINNDSSLSSVRSQGYHFNLMVSDTGCNTGQGLQRVVELVTGVNHSGHKVDALIGPSCDNVCETAGLLAGRWGIPMVSYGCEESKLSDQTLYPTFARLVAVVFDKMTGFLEDVLHHYGWERVMLVTTSAQVWLETEADLLVFYAHQGDSTSFEIFNNNNNMSWSALQESFTQMFVLLMFGIDVLKFMKAANDAKLLEGKHVFVTIDFANMGKRIKHGFDGPHLTGLLDITMDVTPESATFRQFVDDIQDNSTLSTSRYAGNDSCSHYEFGIHAGLMYDAMMLYARAVDSCLKAGQNATNGYQIAKHMYNVTIQGVTGVVSVMADGSRQSQFMLHNLRDGCYMPVARSADDGRAFIYLNNTVIWPGGSEVTPLGRPPCGWDGKLCDNKLVYTDHGIKASTCYTDTNAECRNFTLRHEENKRDSSRAWIIHAEDLRLKDKGLGKSRVSIRNSPSSRTVYSDSRVSLTTDSSYGQVFAEQYIYHNEEVAGKRILLNSKTGIVVTKQLSKHVNHVIQLSNANICKFYGVCVDAGQEMTIWEYCRKGSVQDVIHNDKKYLEDMPFKISFMNDITKGLRYLHHSKLGHHGRLKAANVLVDNRWTCKLTHMIIPG</sequence>
<keyword evidence="12" id="KW-0141">cGMP biosynthesis</keyword>
<dbReference type="InterPro" id="IPR001828">
    <property type="entry name" value="ANF_lig-bd_rcpt"/>
</dbReference>
<evidence type="ECO:0000256" key="8">
    <source>
        <dbReference type="ARBA" id="ARBA00023136"/>
    </source>
</evidence>
<feature type="non-terminal residue" evidence="15">
    <location>
        <position position="1"/>
    </location>
</feature>
<evidence type="ECO:0000259" key="14">
    <source>
        <dbReference type="PROSITE" id="PS50011"/>
    </source>
</evidence>
<reference evidence="15" key="1">
    <citation type="submission" date="2021-04" db="EMBL/GenBank/DDBJ databases">
        <authorList>
            <consortium name="Molecular Ecology Group"/>
        </authorList>
    </citation>
    <scope>NUCLEOTIDE SEQUENCE</scope>
</reference>
<dbReference type="InterPro" id="IPR000719">
    <property type="entry name" value="Prot_kinase_dom"/>
</dbReference>
<keyword evidence="9" id="KW-0675">Receptor</keyword>
<comment type="subcellular location">
    <subcellularLocation>
        <location evidence="1">Membrane</location>
        <topology evidence="1">Single-pass type I membrane protein</topology>
    </subcellularLocation>
</comment>
<dbReference type="InterPro" id="IPR050401">
    <property type="entry name" value="Cyclic_nucleotide_synthase"/>
</dbReference>
<protein>
    <recommendedName>
        <fullName evidence="2">guanylate cyclase</fullName>
        <ecNumber evidence="2">4.6.1.2</ecNumber>
    </recommendedName>
</protein>
<dbReference type="InterPro" id="IPR011009">
    <property type="entry name" value="Kinase-like_dom_sf"/>
</dbReference>
<dbReference type="EMBL" id="CAJHNH020001209">
    <property type="protein sequence ID" value="CAG5122007.1"/>
    <property type="molecule type" value="Genomic_DNA"/>
</dbReference>
<dbReference type="PANTHER" id="PTHR11920">
    <property type="entry name" value="GUANYLYL CYCLASE"/>
    <property type="match status" value="1"/>
</dbReference>
<evidence type="ECO:0000256" key="10">
    <source>
        <dbReference type="ARBA" id="ARBA00023180"/>
    </source>
</evidence>
<keyword evidence="7" id="KW-0342">GTP-binding</keyword>
<dbReference type="GO" id="GO:0005886">
    <property type="term" value="C:plasma membrane"/>
    <property type="evidence" value="ECO:0007669"/>
    <property type="project" value="TreeGrafter"/>
</dbReference>
<dbReference type="Pfam" id="PF01094">
    <property type="entry name" value="ANF_receptor"/>
    <property type="match status" value="1"/>
</dbReference>
<keyword evidence="8" id="KW-0472">Membrane</keyword>
<evidence type="ECO:0000256" key="6">
    <source>
        <dbReference type="ARBA" id="ARBA00022989"/>
    </source>
</evidence>
<dbReference type="InterPro" id="IPR001170">
    <property type="entry name" value="ANPR/GUC"/>
</dbReference>
<evidence type="ECO:0000256" key="2">
    <source>
        <dbReference type="ARBA" id="ARBA00012202"/>
    </source>
</evidence>
<accession>A0A8S3YXU0</accession>
<organism evidence="15 16">
    <name type="scientific">Candidula unifasciata</name>
    <dbReference type="NCBI Taxonomy" id="100452"/>
    <lineage>
        <taxon>Eukaryota</taxon>
        <taxon>Metazoa</taxon>
        <taxon>Spiralia</taxon>
        <taxon>Lophotrochozoa</taxon>
        <taxon>Mollusca</taxon>
        <taxon>Gastropoda</taxon>
        <taxon>Heterobranchia</taxon>
        <taxon>Euthyneura</taxon>
        <taxon>Panpulmonata</taxon>
        <taxon>Eupulmonata</taxon>
        <taxon>Stylommatophora</taxon>
        <taxon>Helicina</taxon>
        <taxon>Helicoidea</taxon>
        <taxon>Geomitridae</taxon>
        <taxon>Candidula</taxon>
    </lineage>
</organism>
<keyword evidence="11" id="KW-0456">Lyase</keyword>
<evidence type="ECO:0000256" key="3">
    <source>
        <dbReference type="ARBA" id="ARBA00022692"/>
    </source>
</evidence>
<dbReference type="Pfam" id="PF07714">
    <property type="entry name" value="PK_Tyr_Ser-Thr"/>
    <property type="match status" value="1"/>
</dbReference>
<keyword evidence="4 13" id="KW-0732">Signal</keyword>
<evidence type="ECO:0000256" key="11">
    <source>
        <dbReference type="ARBA" id="ARBA00023239"/>
    </source>
</evidence>
<dbReference type="GO" id="GO:0004383">
    <property type="term" value="F:guanylate cyclase activity"/>
    <property type="evidence" value="ECO:0007669"/>
    <property type="project" value="UniProtKB-EC"/>
</dbReference>
<dbReference type="OrthoDB" id="6142344at2759"/>
<evidence type="ECO:0000313" key="16">
    <source>
        <dbReference type="Proteomes" id="UP000678393"/>
    </source>
</evidence>
<keyword evidence="3" id="KW-0812">Transmembrane</keyword>
<dbReference type="GO" id="GO:0001653">
    <property type="term" value="F:peptide receptor activity"/>
    <property type="evidence" value="ECO:0007669"/>
    <property type="project" value="TreeGrafter"/>
</dbReference>
<dbReference type="SUPFAM" id="SSF53822">
    <property type="entry name" value="Periplasmic binding protein-like I"/>
    <property type="match status" value="1"/>
</dbReference>
<proteinExistence type="predicted"/>
<dbReference type="GO" id="GO:0004672">
    <property type="term" value="F:protein kinase activity"/>
    <property type="evidence" value="ECO:0007669"/>
    <property type="project" value="InterPro"/>
</dbReference>
<keyword evidence="6" id="KW-1133">Transmembrane helix</keyword>
<feature type="signal peptide" evidence="13">
    <location>
        <begin position="1"/>
        <end position="19"/>
    </location>
</feature>
<dbReference type="Gene3D" id="1.10.510.10">
    <property type="entry name" value="Transferase(Phosphotransferase) domain 1"/>
    <property type="match status" value="1"/>
</dbReference>
<dbReference type="EC" id="4.6.1.2" evidence="2"/>
<evidence type="ECO:0000256" key="12">
    <source>
        <dbReference type="ARBA" id="ARBA00023293"/>
    </source>
</evidence>
<dbReference type="Proteomes" id="UP000678393">
    <property type="component" value="Unassembled WGS sequence"/>
</dbReference>
<name>A0A8S3YXU0_9EUPU</name>
<keyword evidence="10" id="KW-0325">Glycoprotein</keyword>
<feature type="chain" id="PRO_5035896209" description="guanylate cyclase" evidence="13">
    <location>
        <begin position="20"/>
        <end position="658"/>
    </location>
</feature>
<keyword evidence="5" id="KW-0547">Nucleotide-binding</keyword>
<comment type="caution">
    <text evidence="15">The sequence shown here is derived from an EMBL/GenBank/DDBJ whole genome shotgun (WGS) entry which is preliminary data.</text>
</comment>
<dbReference type="GO" id="GO:0005525">
    <property type="term" value="F:GTP binding"/>
    <property type="evidence" value="ECO:0007669"/>
    <property type="project" value="UniProtKB-KW"/>
</dbReference>
<dbReference type="SUPFAM" id="SSF56112">
    <property type="entry name" value="Protein kinase-like (PK-like)"/>
    <property type="match status" value="1"/>
</dbReference>
<dbReference type="CDD" id="cd06352">
    <property type="entry name" value="PBP1_NPR_GC-like"/>
    <property type="match status" value="1"/>
</dbReference>
<dbReference type="GO" id="GO:0007168">
    <property type="term" value="P:receptor guanylyl cyclase signaling pathway"/>
    <property type="evidence" value="ECO:0007669"/>
    <property type="project" value="TreeGrafter"/>
</dbReference>
<evidence type="ECO:0000256" key="4">
    <source>
        <dbReference type="ARBA" id="ARBA00022729"/>
    </source>
</evidence>
<feature type="domain" description="Protein kinase" evidence="14">
    <location>
        <begin position="509"/>
        <end position="658"/>
    </location>
</feature>